<dbReference type="GO" id="GO:0003677">
    <property type="term" value="F:DNA binding"/>
    <property type="evidence" value="ECO:0007669"/>
    <property type="project" value="InterPro"/>
</dbReference>
<dbReference type="EMBL" id="FRCX01000002">
    <property type="protein sequence ID" value="SHM77870.1"/>
    <property type="molecule type" value="Genomic_DNA"/>
</dbReference>
<keyword evidence="4" id="KW-0804">Transcription</keyword>
<keyword evidence="2" id="KW-0805">Transcription regulation</keyword>
<dbReference type="Gene3D" id="1.10.10.10">
    <property type="entry name" value="Winged helix-like DNA-binding domain superfamily/Winged helix DNA-binding domain"/>
    <property type="match status" value="1"/>
</dbReference>
<dbReference type="PANTHER" id="PTHR43133:SF63">
    <property type="entry name" value="RNA POLYMERASE SIGMA FACTOR FECI-RELATED"/>
    <property type="match status" value="1"/>
</dbReference>
<evidence type="ECO:0000259" key="5">
    <source>
        <dbReference type="Pfam" id="PF04542"/>
    </source>
</evidence>
<organism evidence="7 8">
    <name type="scientific">Duganella sacchari</name>
    <dbReference type="NCBI Taxonomy" id="551987"/>
    <lineage>
        <taxon>Bacteria</taxon>
        <taxon>Pseudomonadati</taxon>
        <taxon>Pseudomonadota</taxon>
        <taxon>Betaproteobacteria</taxon>
        <taxon>Burkholderiales</taxon>
        <taxon>Oxalobacteraceae</taxon>
        <taxon>Telluria group</taxon>
        <taxon>Duganella</taxon>
    </lineage>
</organism>
<evidence type="ECO:0000256" key="2">
    <source>
        <dbReference type="ARBA" id="ARBA00023015"/>
    </source>
</evidence>
<name>A0A1M7LIN7_9BURK</name>
<evidence type="ECO:0000256" key="4">
    <source>
        <dbReference type="ARBA" id="ARBA00023163"/>
    </source>
</evidence>
<dbReference type="InterPro" id="IPR013324">
    <property type="entry name" value="RNA_pol_sigma_r3/r4-like"/>
</dbReference>
<dbReference type="GO" id="GO:0006352">
    <property type="term" value="P:DNA-templated transcription initiation"/>
    <property type="evidence" value="ECO:0007669"/>
    <property type="project" value="InterPro"/>
</dbReference>
<proteinExistence type="inferred from homology"/>
<dbReference type="InterPro" id="IPR036388">
    <property type="entry name" value="WH-like_DNA-bd_sf"/>
</dbReference>
<comment type="similarity">
    <text evidence="1">Belongs to the sigma-70 factor family. ECF subfamily.</text>
</comment>
<dbReference type="InterPro" id="IPR014284">
    <property type="entry name" value="RNA_pol_sigma-70_dom"/>
</dbReference>
<dbReference type="Proteomes" id="UP000184339">
    <property type="component" value="Unassembled WGS sequence"/>
</dbReference>
<accession>A0A1M7LIN7</accession>
<dbReference type="InterPro" id="IPR013325">
    <property type="entry name" value="RNA_pol_sigma_r2"/>
</dbReference>
<reference evidence="8" key="1">
    <citation type="submission" date="2016-11" db="EMBL/GenBank/DDBJ databases">
        <authorList>
            <person name="Varghese N."/>
            <person name="Submissions S."/>
        </authorList>
    </citation>
    <scope>NUCLEOTIDE SEQUENCE [LARGE SCALE GENOMIC DNA]</scope>
    <source>
        <strain evidence="8">Sac-22</strain>
    </source>
</reference>
<evidence type="ECO:0000313" key="7">
    <source>
        <dbReference type="EMBL" id="SHM77870.1"/>
    </source>
</evidence>
<sequence>MPMPMTTAVDIRQLFIASRTQLRDAAARILGCRQRAEDVVQDAYVKLADGIEELHILNPGAYLFQLVRNLAIDRHRRAAFEQQVFSPGEEDLQPGSNVTPEVQAIHTQELVRVARALDKLPERTRAAFELHRLAGKTQREVAAHLGISTTLVNFMIRDAMECCRDALRAA</sequence>
<feature type="domain" description="RNA polymerase sigma factor 70 region 4 type 2" evidence="6">
    <location>
        <begin position="112"/>
        <end position="163"/>
    </location>
</feature>
<evidence type="ECO:0000259" key="6">
    <source>
        <dbReference type="Pfam" id="PF08281"/>
    </source>
</evidence>
<evidence type="ECO:0000313" key="8">
    <source>
        <dbReference type="Proteomes" id="UP000184339"/>
    </source>
</evidence>
<evidence type="ECO:0000256" key="3">
    <source>
        <dbReference type="ARBA" id="ARBA00023082"/>
    </source>
</evidence>
<keyword evidence="3" id="KW-0731">Sigma factor</keyword>
<dbReference type="NCBIfam" id="NF005448">
    <property type="entry name" value="PRK07037.1"/>
    <property type="match status" value="1"/>
</dbReference>
<dbReference type="InterPro" id="IPR007627">
    <property type="entry name" value="RNA_pol_sigma70_r2"/>
</dbReference>
<gene>
    <name evidence="7" type="ORF">SAMN05192549_102479</name>
</gene>
<dbReference type="GO" id="GO:0016987">
    <property type="term" value="F:sigma factor activity"/>
    <property type="evidence" value="ECO:0007669"/>
    <property type="project" value="UniProtKB-KW"/>
</dbReference>
<dbReference type="NCBIfam" id="TIGR02937">
    <property type="entry name" value="sigma70-ECF"/>
    <property type="match status" value="1"/>
</dbReference>
<dbReference type="SUPFAM" id="SSF88659">
    <property type="entry name" value="Sigma3 and sigma4 domains of RNA polymerase sigma factors"/>
    <property type="match status" value="1"/>
</dbReference>
<dbReference type="Gene3D" id="1.10.1740.10">
    <property type="match status" value="1"/>
</dbReference>
<dbReference type="InterPro" id="IPR013249">
    <property type="entry name" value="RNA_pol_sigma70_r4_t2"/>
</dbReference>
<keyword evidence="8" id="KW-1185">Reference proteome</keyword>
<dbReference type="InterPro" id="IPR039425">
    <property type="entry name" value="RNA_pol_sigma-70-like"/>
</dbReference>
<dbReference type="STRING" id="551987.SAMN05192549_102479"/>
<dbReference type="SUPFAM" id="SSF88946">
    <property type="entry name" value="Sigma2 domain of RNA polymerase sigma factors"/>
    <property type="match status" value="1"/>
</dbReference>
<dbReference type="AlphaFoldDB" id="A0A1M7LIN7"/>
<dbReference type="Pfam" id="PF04542">
    <property type="entry name" value="Sigma70_r2"/>
    <property type="match status" value="1"/>
</dbReference>
<evidence type="ECO:0000256" key="1">
    <source>
        <dbReference type="ARBA" id="ARBA00010641"/>
    </source>
</evidence>
<dbReference type="Pfam" id="PF08281">
    <property type="entry name" value="Sigma70_r4_2"/>
    <property type="match status" value="1"/>
</dbReference>
<dbReference type="PANTHER" id="PTHR43133">
    <property type="entry name" value="RNA POLYMERASE ECF-TYPE SIGMA FACTO"/>
    <property type="match status" value="1"/>
</dbReference>
<feature type="domain" description="RNA polymerase sigma-70 region 2" evidence="5">
    <location>
        <begin position="19"/>
        <end position="79"/>
    </location>
</feature>
<protein>
    <submittedName>
        <fullName evidence="7">RNA polymerase sigma-70 factor, ECF subfamily</fullName>
    </submittedName>
</protein>